<protein>
    <submittedName>
        <fullName evidence="2">Uncharacterized protein</fullName>
    </submittedName>
</protein>
<organism evidence="2 3">
    <name type="scientific">Necator americanus</name>
    <name type="common">Human hookworm</name>
    <dbReference type="NCBI Taxonomy" id="51031"/>
    <lineage>
        <taxon>Eukaryota</taxon>
        <taxon>Metazoa</taxon>
        <taxon>Ecdysozoa</taxon>
        <taxon>Nematoda</taxon>
        <taxon>Chromadorea</taxon>
        <taxon>Rhabditida</taxon>
        <taxon>Rhabditina</taxon>
        <taxon>Rhabditomorpha</taxon>
        <taxon>Strongyloidea</taxon>
        <taxon>Ancylostomatidae</taxon>
        <taxon>Bunostominae</taxon>
        <taxon>Necator</taxon>
    </lineage>
</organism>
<reference evidence="2 3" key="1">
    <citation type="submission" date="2023-08" db="EMBL/GenBank/DDBJ databases">
        <title>A Necator americanus chromosomal reference genome.</title>
        <authorList>
            <person name="Ilik V."/>
            <person name="Petrzelkova K.J."/>
            <person name="Pardy F."/>
            <person name="Fuh T."/>
            <person name="Niatou-Singa F.S."/>
            <person name="Gouil Q."/>
            <person name="Baker L."/>
            <person name="Ritchie M.E."/>
            <person name="Jex A.R."/>
            <person name="Gazzola D."/>
            <person name="Li H."/>
            <person name="Toshio Fujiwara R."/>
            <person name="Zhan B."/>
            <person name="Aroian R.V."/>
            <person name="Pafco B."/>
            <person name="Schwarz E.M."/>
        </authorList>
    </citation>
    <scope>NUCLEOTIDE SEQUENCE [LARGE SCALE GENOMIC DNA]</scope>
    <source>
        <strain evidence="2 3">Aroian</strain>
        <tissue evidence="2">Whole animal</tissue>
    </source>
</reference>
<proteinExistence type="predicted"/>
<gene>
    <name evidence="2" type="primary">Necator_chrX.g21596</name>
    <name evidence="2" type="ORF">RB195_021435</name>
</gene>
<name>A0ABR1EAZ3_NECAM</name>
<dbReference type="Proteomes" id="UP001303046">
    <property type="component" value="Unassembled WGS sequence"/>
</dbReference>
<dbReference type="EMBL" id="JAVFWL010000006">
    <property type="protein sequence ID" value="KAK6759864.1"/>
    <property type="molecule type" value="Genomic_DNA"/>
</dbReference>
<accession>A0ABR1EAZ3</accession>
<evidence type="ECO:0000313" key="2">
    <source>
        <dbReference type="EMBL" id="KAK6759864.1"/>
    </source>
</evidence>
<sequence>MNVVGTEYDVKIVDYDGHIDVAGKIFTNDSSTSASWAGLQQGQLGTSTLFGVREAPPNLWSGAGSKAENALEEDHGDCVVVYYNYIPLQLHDIWRDHYYREVPHRTGRNAPEAPTSSLGVSEENRPGAPSRQCPAPHFKGDTTEVERVGLEDSASFVRPFAN</sequence>
<keyword evidence="3" id="KW-1185">Reference proteome</keyword>
<evidence type="ECO:0000313" key="3">
    <source>
        <dbReference type="Proteomes" id="UP001303046"/>
    </source>
</evidence>
<evidence type="ECO:0000256" key="1">
    <source>
        <dbReference type="SAM" id="MobiDB-lite"/>
    </source>
</evidence>
<comment type="caution">
    <text evidence="2">The sequence shown here is derived from an EMBL/GenBank/DDBJ whole genome shotgun (WGS) entry which is preliminary data.</text>
</comment>
<feature type="region of interest" description="Disordered" evidence="1">
    <location>
        <begin position="105"/>
        <end position="140"/>
    </location>
</feature>